<feature type="transmembrane region" description="Helical" evidence="5">
    <location>
        <begin position="65"/>
        <end position="85"/>
    </location>
</feature>
<evidence type="ECO:0000313" key="9">
    <source>
        <dbReference type="Proteomes" id="UP000199052"/>
    </source>
</evidence>
<evidence type="ECO:0000313" key="8">
    <source>
        <dbReference type="EMBL" id="SFH06074.1"/>
    </source>
</evidence>
<keyword evidence="3 5" id="KW-1133">Transmembrane helix</keyword>
<feature type="transmembrane region" description="Helical" evidence="5">
    <location>
        <begin position="382"/>
        <end position="403"/>
    </location>
</feature>
<keyword evidence="2 5" id="KW-0812">Transmembrane</keyword>
<dbReference type="PANTHER" id="PTHR42910">
    <property type="entry name" value="TRANSPORTER SCO4007-RELATED"/>
    <property type="match status" value="1"/>
</dbReference>
<dbReference type="Proteomes" id="UP000533017">
    <property type="component" value="Unassembled WGS sequence"/>
</dbReference>
<feature type="transmembrane region" description="Helical" evidence="5">
    <location>
        <begin position="357"/>
        <end position="376"/>
    </location>
</feature>
<dbReference type="SUPFAM" id="SSF103473">
    <property type="entry name" value="MFS general substrate transporter"/>
    <property type="match status" value="1"/>
</dbReference>
<feature type="transmembrane region" description="Helical" evidence="5">
    <location>
        <begin position="264"/>
        <end position="282"/>
    </location>
</feature>
<feature type="domain" description="Major facilitator superfamily (MFS) profile" evidence="6">
    <location>
        <begin position="27"/>
        <end position="406"/>
    </location>
</feature>
<organism evidence="8 9">
    <name type="scientific">Actinopolymorpha cephalotaxi</name>
    <dbReference type="NCBI Taxonomy" id="504797"/>
    <lineage>
        <taxon>Bacteria</taxon>
        <taxon>Bacillati</taxon>
        <taxon>Actinomycetota</taxon>
        <taxon>Actinomycetes</taxon>
        <taxon>Propionibacteriales</taxon>
        <taxon>Actinopolymorphaceae</taxon>
        <taxon>Actinopolymorpha</taxon>
    </lineage>
</organism>
<evidence type="ECO:0000256" key="3">
    <source>
        <dbReference type="ARBA" id="ARBA00022989"/>
    </source>
</evidence>
<evidence type="ECO:0000256" key="2">
    <source>
        <dbReference type="ARBA" id="ARBA00022692"/>
    </source>
</evidence>
<dbReference type="PROSITE" id="PS50850">
    <property type="entry name" value="MFS"/>
    <property type="match status" value="1"/>
</dbReference>
<dbReference type="GO" id="GO:0005886">
    <property type="term" value="C:plasma membrane"/>
    <property type="evidence" value="ECO:0007669"/>
    <property type="project" value="UniProtKB-SubCell"/>
</dbReference>
<dbReference type="PANTHER" id="PTHR42910:SF1">
    <property type="entry name" value="MAJOR FACILITATOR SUPERFAMILY (MFS) PROFILE DOMAIN-CONTAINING PROTEIN"/>
    <property type="match status" value="1"/>
</dbReference>
<dbReference type="Pfam" id="PF07690">
    <property type="entry name" value="MFS_1"/>
    <property type="match status" value="1"/>
</dbReference>
<feature type="transmembrane region" description="Helical" evidence="5">
    <location>
        <begin position="150"/>
        <end position="168"/>
    </location>
</feature>
<dbReference type="InterPro" id="IPR020846">
    <property type="entry name" value="MFS_dom"/>
</dbReference>
<keyword evidence="4 5" id="KW-0472">Membrane</keyword>
<dbReference type="InterPro" id="IPR011701">
    <property type="entry name" value="MFS"/>
</dbReference>
<evidence type="ECO:0000259" key="6">
    <source>
        <dbReference type="PROSITE" id="PS50850"/>
    </source>
</evidence>
<reference evidence="7 10" key="2">
    <citation type="submission" date="2020-07" db="EMBL/GenBank/DDBJ databases">
        <title>Sequencing the genomes of 1000 actinobacteria strains.</title>
        <authorList>
            <person name="Klenk H.-P."/>
        </authorList>
    </citation>
    <scope>NUCLEOTIDE SEQUENCE [LARGE SCALE GENOMIC DNA]</scope>
    <source>
        <strain evidence="7 10">DSM 45117</strain>
    </source>
</reference>
<keyword evidence="10" id="KW-1185">Reference proteome</keyword>
<evidence type="ECO:0000313" key="7">
    <source>
        <dbReference type="EMBL" id="NYH85190.1"/>
    </source>
</evidence>
<evidence type="ECO:0000313" key="10">
    <source>
        <dbReference type="Proteomes" id="UP000533017"/>
    </source>
</evidence>
<protein>
    <submittedName>
        <fullName evidence="7">MFS family arabinose efflux permease</fullName>
    </submittedName>
    <submittedName>
        <fullName evidence="8">Predicted arabinose efflux permease, MFS family</fullName>
    </submittedName>
</protein>
<comment type="subcellular location">
    <subcellularLocation>
        <location evidence="1">Cell membrane</location>
        <topology evidence="1">Multi-pass membrane protein</topology>
    </subcellularLocation>
</comment>
<feature type="transmembrane region" description="Helical" evidence="5">
    <location>
        <begin position="318"/>
        <end position="336"/>
    </location>
</feature>
<dbReference type="AlphaFoldDB" id="A0A1I2WXL7"/>
<name>A0A1I2WXL7_9ACTN</name>
<feature type="transmembrane region" description="Helical" evidence="5">
    <location>
        <begin position="21"/>
        <end position="45"/>
    </location>
</feature>
<feature type="transmembrane region" description="Helical" evidence="5">
    <location>
        <begin position="117"/>
        <end position="138"/>
    </location>
</feature>
<dbReference type="RefSeq" id="WP_237768935.1">
    <property type="nucleotide sequence ID" value="NZ_FOOI01000011.1"/>
</dbReference>
<dbReference type="CDD" id="cd17324">
    <property type="entry name" value="MFS_NepI_like"/>
    <property type="match status" value="1"/>
</dbReference>
<evidence type="ECO:0000256" key="1">
    <source>
        <dbReference type="ARBA" id="ARBA00004651"/>
    </source>
</evidence>
<reference evidence="8 9" key="1">
    <citation type="submission" date="2016-10" db="EMBL/GenBank/DDBJ databases">
        <authorList>
            <person name="de Groot N.N."/>
        </authorList>
    </citation>
    <scope>NUCLEOTIDE SEQUENCE [LARGE SCALE GENOMIC DNA]</scope>
    <source>
        <strain evidence="8 9">CPCC 202808</strain>
    </source>
</reference>
<proteinExistence type="predicted"/>
<dbReference type="GO" id="GO:0022857">
    <property type="term" value="F:transmembrane transporter activity"/>
    <property type="evidence" value="ECO:0007669"/>
    <property type="project" value="InterPro"/>
</dbReference>
<gene>
    <name evidence="7" type="ORF">FHR37_004041</name>
    <name evidence="8" type="ORF">SAMN05421678_111161</name>
</gene>
<evidence type="ECO:0000256" key="5">
    <source>
        <dbReference type="SAM" id="Phobius"/>
    </source>
</evidence>
<dbReference type="EMBL" id="JACBZA010000001">
    <property type="protein sequence ID" value="NYH85190.1"/>
    <property type="molecule type" value="Genomic_DNA"/>
</dbReference>
<evidence type="ECO:0000256" key="4">
    <source>
        <dbReference type="ARBA" id="ARBA00023136"/>
    </source>
</evidence>
<accession>A0A1I2WXL7</accession>
<dbReference type="InterPro" id="IPR036259">
    <property type="entry name" value="MFS_trans_sf"/>
</dbReference>
<dbReference type="EMBL" id="FOOI01000011">
    <property type="protein sequence ID" value="SFH06074.1"/>
    <property type="molecule type" value="Genomic_DNA"/>
</dbReference>
<feature type="transmembrane region" description="Helical" evidence="5">
    <location>
        <begin position="294"/>
        <end position="312"/>
    </location>
</feature>
<sequence length="413" mass="41604">MSRSANALSPALNQEPHHNPARLGGTAVAFLALAAALATSTSYAIQPELTTVAGDLGSTVPVVSVVAGSAIVGYLLGLATLVPLVDHLPPNRLVAGQLTCLAAGLVLAAAARSPLALGAGLLVSGMCSSTGAQLSTLAGKHSPPQHRGRAVGSVTAGISAGILAGRIAGGALADRVGWRWTLLIFAVACVAVAAAAGVVLPRARVAAAEKYLDVIRSLPTRVATHRVLRVSAVSGALWFFSFSLVWVGLSLALALPPLRLSPTAIGSYSLAGLLGIVATRVAGALADRHGSPRVILGGLALSFVCTVTMVFTLDVAPVLLVTLALFDAGLFAAQVANQSRVLSIDPRRPAKFNSTYMVVYFVGGSLGTAVGGGLVNTVGWPGVAATAAAAIAVAAVLSVRLWSAPRTPQAANR</sequence>
<dbReference type="Proteomes" id="UP000199052">
    <property type="component" value="Unassembled WGS sequence"/>
</dbReference>
<feature type="transmembrane region" description="Helical" evidence="5">
    <location>
        <begin position="236"/>
        <end position="258"/>
    </location>
</feature>
<feature type="transmembrane region" description="Helical" evidence="5">
    <location>
        <begin position="92"/>
        <end position="111"/>
    </location>
</feature>
<dbReference type="Gene3D" id="1.20.1250.20">
    <property type="entry name" value="MFS general substrate transporter like domains"/>
    <property type="match status" value="2"/>
</dbReference>
<dbReference type="STRING" id="504797.SAMN05421678_111161"/>
<feature type="transmembrane region" description="Helical" evidence="5">
    <location>
        <begin position="180"/>
        <end position="200"/>
    </location>
</feature>